<keyword evidence="1" id="KW-1133">Transmembrane helix</keyword>
<name>A0A518CFZ7_9BACT</name>
<dbReference type="OrthoDB" id="7678662at2"/>
<dbReference type="EMBL" id="CP036289">
    <property type="protein sequence ID" value="QDU78141.1"/>
    <property type="molecule type" value="Genomic_DNA"/>
</dbReference>
<keyword evidence="3" id="KW-1185">Reference proteome</keyword>
<dbReference type="Proteomes" id="UP000318626">
    <property type="component" value="Chromosome"/>
</dbReference>
<keyword evidence="1" id="KW-0812">Transmembrane</keyword>
<proteinExistence type="predicted"/>
<evidence type="ECO:0000256" key="1">
    <source>
        <dbReference type="SAM" id="Phobius"/>
    </source>
</evidence>
<dbReference type="KEGG" id="bvo:Pan97_52230"/>
<evidence type="ECO:0000313" key="2">
    <source>
        <dbReference type="EMBL" id="QDU78141.1"/>
    </source>
</evidence>
<reference evidence="3" key="1">
    <citation type="submission" date="2019-02" db="EMBL/GenBank/DDBJ databases">
        <title>Deep-cultivation of Planctomycetes and their phenomic and genomic characterization uncovers novel biology.</title>
        <authorList>
            <person name="Wiegand S."/>
            <person name="Jogler M."/>
            <person name="Boedeker C."/>
            <person name="Pinto D."/>
            <person name="Vollmers J."/>
            <person name="Rivas-Marin E."/>
            <person name="Kohn T."/>
            <person name="Peeters S.H."/>
            <person name="Heuer A."/>
            <person name="Rast P."/>
            <person name="Oberbeckmann S."/>
            <person name="Bunk B."/>
            <person name="Jeske O."/>
            <person name="Meyerdierks A."/>
            <person name="Storesund J.E."/>
            <person name="Kallscheuer N."/>
            <person name="Luecker S."/>
            <person name="Lage O.M."/>
            <person name="Pohl T."/>
            <person name="Merkel B.J."/>
            <person name="Hornburger P."/>
            <person name="Mueller R.-W."/>
            <person name="Bruemmer F."/>
            <person name="Labrenz M."/>
            <person name="Spormann A.M."/>
            <person name="Op den Camp H."/>
            <person name="Overmann J."/>
            <person name="Amann R."/>
            <person name="Jetten M.S.M."/>
            <person name="Mascher T."/>
            <person name="Medema M.H."/>
            <person name="Devos D.P."/>
            <person name="Kaster A.-K."/>
            <person name="Ovreas L."/>
            <person name="Rohde M."/>
            <person name="Galperin M.Y."/>
            <person name="Jogler C."/>
        </authorList>
    </citation>
    <scope>NUCLEOTIDE SEQUENCE [LARGE SCALE GENOMIC DNA]</scope>
    <source>
        <strain evidence="3">Pan97</strain>
    </source>
</reference>
<protein>
    <submittedName>
        <fullName evidence="2">Uncharacterized protein</fullName>
    </submittedName>
</protein>
<feature type="transmembrane region" description="Helical" evidence="1">
    <location>
        <begin position="49"/>
        <end position="76"/>
    </location>
</feature>
<organism evidence="2 3">
    <name type="scientific">Bremerella volcania</name>
    <dbReference type="NCBI Taxonomy" id="2527984"/>
    <lineage>
        <taxon>Bacteria</taxon>
        <taxon>Pseudomonadati</taxon>
        <taxon>Planctomycetota</taxon>
        <taxon>Planctomycetia</taxon>
        <taxon>Pirellulales</taxon>
        <taxon>Pirellulaceae</taxon>
        <taxon>Bremerella</taxon>
    </lineage>
</organism>
<accession>A0A518CFZ7</accession>
<sequence length="147" mass="16766">MLFLFVFTIFVLVGGFTLLLLASLGDWRRLAKSFHARHKPDGKTFHFRSAAVGMVSYGNILTVCISAEGLYLAVFFPFRPMHPPLLIPWEKITAVREKNTFSQRRYRLSIGSPEWASLTLPEDIVREIKSFMAEKKSTSDEPLVQSE</sequence>
<dbReference type="RefSeq" id="WP_144977734.1">
    <property type="nucleotide sequence ID" value="NZ_CP036289.1"/>
</dbReference>
<dbReference type="AlphaFoldDB" id="A0A518CFZ7"/>
<keyword evidence="1" id="KW-0472">Membrane</keyword>
<evidence type="ECO:0000313" key="3">
    <source>
        <dbReference type="Proteomes" id="UP000318626"/>
    </source>
</evidence>
<gene>
    <name evidence="2" type="ORF">Pan97_52230</name>
</gene>